<evidence type="ECO:0000313" key="1">
    <source>
        <dbReference type="EMBL" id="GBM75552.1"/>
    </source>
</evidence>
<evidence type="ECO:0000313" key="2">
    <source>
        <dbReference type="EMBL" id="GBM75556.1"/>
    </source>
</evidence>
<sequence>MSGSDFGKYNQPVWLSGFTSPSSRPGPEFILQQSLCPVDAHGQSALVFSKDIWTPARHYPQDCHIPSS</sequence>
<dbReference type="AlphaFoldDB" id="A0A4Y2IEY3"/>
<reference evidence="2 3" key="1">
    <citation type="journal article" date="2019" name="Sci. Rep.">
        <title>Orb-weaving spider Araneus ventricosus genome elucidates the spidroin gene catalogue.</title>
        <authorList>
            <person name="Kono N."/>
            <person name="Nakamura H."/>
            <person name="Ohtoshi R."/>
            <person name="Moran D.A.P."/>
            <person name="Shinohara A."/>
            <person name="Yoshida Y."/>
            <person name="Fujiwara M."/>
            <person name="Mori M."/>
            <person name="Tomita M."/>
            <person name="Arakawa K."/>
        </authorList>
    </citation>
    <scope>NUCLEOTIDE SEQUENCE [LARGE SCALE GENOMIC DNA]</scope>
</reference>
<dbReference type="Proteomes" id="UP000499080">
    <property type="component" value="Unassembled WGS sequence"/>
</dbReference>
<accession>A0A4Y2IEY3</accession>
<protein>
    <submittedName>
        <fullName evidence="2">Uncharacterized protein</fullName>
    </submittedName>
</protein>
<dbReference type="EMBL" id="BGPR01185434">
    <property type="protein sequence ID" value="GBM75556.1"/>
    <property type="molecule type" value="Genomic_DNA"/>
</dbReference>
<name>A0A4Y2IEY3_ARAVE</name>
<proteinExistence type="predicted"/>
<feature type="non-terminal residue" evidence="2">
    <location>
        <position position="68"/>
    </location>
</feature>
<evidence type="ECO:0000313" key="3">
    <source>
        <dbReference type="Proteomes" id="UP000499080"/>
    </source>
</evidence>
<comment type="caution">
    <text evidence="2">The sequence shown here is derived from an EMBL/GenBank/DDBJ whole genome shotgun (WGS) entry which is preliminary data.</text>
</comment>
<dbReference type="EMBL" id="BGPR01185433">
    <property type="protein sequence ID" value="GBM75552.1"/>
    <property type="molecule type" value="Genomic_DNA"/>
</dbReference>
<keyword evidence="3" id="KW-1185">Reference proteome</keyword>
<gene>
    <name evidence="1" type="ORF">AVEN_61495_1</name>
    <name evidence="2" type="ORF">AVEN_70641_1</name>
</gene>
<organism evidence="2 3">
    <name type="scientific">Araneus ventricosus</name>
    <name type="common">Orbweaver spider</name>
    <name type="synonym">Epeira ventricosa</name>
    <dbReference type="NCBI Taxonomy" id="182803"/>
    <lineage>
        <taxon>Eukaryota</taxon>
        <taxon>Metazoa</taxon>
        <taxon>Ecdysozoa</taxon>
        <taxon>Arthropoda</taxon>
        <taxon>Chelicerata</taxon>
        <taxon>Arachnida</taxon>
        <taxon>Araneae</taxon>
        <taxon>Araneomorphae</taxon>
        <taxon>Entelegynae</taxon>
        <taxon>Araneoidea</taxon>
        <taxon>Araneidae</taxon>
        <taxon>Araneus</taxon>
    </lineage>
</organism>